<evidence type="ECO:0000313" key="3">
    <source>
        <dbReference type="EMBL" id="KKC36601.1"/>
    </source>
</evidence>
<reference evidence="3 4" key="1">
    <citation type="submission" date="2015-03" db="EMBL/GenBank/DDBJ databases">
        <authorList>
            <person name="Lepp D."/>
            <person name="Hassan Y.I."/>
            <person name="Li X.-Z."/>
            <person name="Zhou T."/>
        </authorList>
    </citation>
    <scope>NUCLEOTIDE SEQUENCE [LARGE SCALE GENOMIC DNA]</scope>
    <source>
        <strain evidence="3 4">E84</strain>
    </source>
</reference>
<comment type="caution">
    <text evidence="3">The sequence shown here is derived from an EMBL/GenBank/DDBJ whole genome shotgun (WGS) entry which is preliminary data.</text>
</comment>
<accession>A0A0F5Q7I7</accession>
<feature type="transmembrane region" description="Helical" evidence="1">
    <location>
        <begin position="51"/>
        <end position="71"/>
    </location>
</feature>
<dbReference type="RefSeq" id="WP_046138802.1">
    <property type="nucleotide sequence ID" value="NZ_LANJ01000020.1"/>
</dbReference>
<keyword evidence="1" id="KW-0812">Transmembrane</keyword>
<proteinExistence type="predicted"/>
<dbReference type="AlphaFoldDB" id="A0A0F5Q7I7"/>
<dbReference type="InterPro" id="IPR003675">
    <property type="entry name" value="Rce1/LyrA-like_dom"/>
</dbReference>
<dbReference type="PANTHER" id="PTHR36435">
    <property type="entry name" value="SLR1288 PROTEIN"/>
    <property type="match status" value="1"/>
</dbReference>
<keyword evidence="1" id="KW-0472">Membrane</keyword>
<keyword evidence="4" id="KW-1185">Reference proteome</keyword>
<organism evidence="3 4">
    <name type="scientific">Devosia epidermidihirudinis</name>
    <dbReference type="NCBI Taxonomy" id="1293439"/>
    <lineage>
        <taxon>Bacteria</taxon>
        <taxon>Pseudomonadati</taxon>
        <taxon>Pseudomonadota</taxon>
        <taxon>Alphaproteobacteria</taxon>
        <taxon>Hyphomicrobiales</taxon>
        <taxon>Devosiaceae</taxon>
        <taxon>Devosia</taxon>
    </lineage>
</organism>
<dbReference type="Pfam" id="PF02517">
    <property type="entry name" value="Rce1-like"/>
    <property type="match status" value="1"/>
</dbReference>
<name>A0A0F5Q7I7_9HYPH</name>
<sequence length="260" mass="28416">MRADNLRLPIAVAVVLIWVGITVFWGVWIPHTGDVHHSIAVGVTNGISPNLLYASLFLAICVIVFRWWDVAFKWPERPKEIRLLWFPLLYILAFFSFTLITGLPSPQVIGYLAINTILVGFSEEMAFRGVLFRGLLSRIPIWPAIIITTVLFGSVHSLNALTTGDLPGAIAQSITAAMSGLLFIAIVVRTGSILPAMFIHALWDFSNLLSIVNIVPAGEPTAIDPKLLIVPIAVQIPTFIYALFLLRKVGRPSADPAVAG</sequence>
<evidence type="ECO:0000313" key="4">
    <source>
        <dbReference type="Proteomes" id="UP000033411"/>
    </source>
</evidence>
<feature type="transmembrane region" description="Helical" evidence="1">
    <location>
        <begin position="139"/>
        <end position="158"/>
    </location>
</feature>
<dbReference type="STRING" id="1293439.WH87_13205"/>
<feature type="transmembrane region" description="Helical" evidence="1">
    <location>
        <begin position="83"/>
        <end position="102"/>
    </location>
</feature>
<dbReference type="InterPro" id="IPR052710">
    <property type="entry name" value="CAAX_protease"/>
</dbReference>
<feature type="transmembrane region" description="Helical" evidence="1">
    <location>
        <begin position="227"/>
        <end position="246"/>
    </location>
</feature>
<dbReference type="EMBL" id="LANJ01000020">
    <property type="protein sequence ID" value="KKC36601.1"/>
    <property type="molecule type" value="Genomic_DNA"/>
</dbReference>
<gene>
    <name evidence="3" type="ORF">WH87_13205</name>
</gene>
<feature type="domain" description="CAAX prenyl protease 2/Lysostaphin resistance protein A-like" evidence="2">
    <location>
        <begin position="108"/>
        <end position="205"/>
    </location>
</feature>
<dbReference type="Proteomes" id="UP000033411">
    <property type="component" value="Unassembled WGS sequence"/>
</dbReference>
<evidence type="ECO:0000259" key="2">
    <source>
        <dbReference type="Pfam" id="PF02517"/>
    </source>
</evidence>
<keyword evidence="1" id="KW-1133">Transmembrane helix</keyword>
<dbReference type="GO" id="GO:0080120">
    <property type="term" value="P:CAAX-box protein maturation"/>
    <property type="evidence" value="ECO:0007669"/>
    <property type="project" value="UniProtKB-ARBA"/>
</dbReference>
<dbReference type="PANTHER" id="PTHR36435:SF1">
    <property type="entry name" value="CAAX AMINO TERMINAL PROTEASE FAMILY PROTEIN"/>
    <property type="match status" value="1"/>
</dbReference>
<protein>
    <recommendedName>
        <fullName evidence="2">CAAX prenyl protease 2/Lysostaphin resistance protein A-like domain-containing protein</fullName>
    </recommendedName>
</protein>
<dbReference type="PATRIC" id="fig|1293439.3.peg.2373"/>
<dbReference type="GO" id="GO:0004175">
    <property type="term" value="F:endopeptidase activity"/>
    <property type="evidence" value="ECO:0007669"/>
    <property type="project" value="UniProtKB-ARBA"/>
</dbReference>
<dbReference type="OrthoDB" id="193898at2"/>
<feature type="transmembrane region" description="Helical" evidence="1">
    <location>
        <begin position="12"/>
        <end position="31"/>
    </location>
</feature>
<evidence type="ECO:0000256" key="1">
    <source>
        <dbReference type="SAM" id="Phobius"/>
    </source>
</evidence>